<dbReference type="EMBL" id="BBSA01000001">
    <property type="protein sequence ID" value="GAM59853.1"/>
    <property type="molecule type" value="Genomic_DNA"/>
</dbReference>
<feature type="domain" description="VOC" evidence="1">
    <location>
        <begin position="4"/>
        <end position="121"/>
    </location>
</feature>
<name>A0A0B8P9I4_9VIBR</name>
<dbReference type="Gene3D" id="3.10.180.10">
    <property type="entry name" value="2,3-Dihydroxybiphenyl 1,2-Dioxygenase, domain 1"/>
    <property type="match status" value="1"/>
</dbReference>
<dbReference type="Pfam" id="PF00903">
    <property type="entry name" value="Glyoxalase"/>
    <property type="match status" value="1"/>
</dbReference>
<reference evidence="2 3" key="1">
    <citation type="submission" date="2015-01" db="EMBL/GenBank/DDBJ databases">
        <title>Vibrio sp. C5 JCM 19232 whole genome shotgun sequence.</title>
        <authorList>
            <person name="Sawabe T."/>
            <person name="Meirelles P."/>
            <person name="Feng G."/>
            <person name="Sayaka M."/>
            <person name="Hattori M."/>
            <person name="Ohkuma M."/>
        </authorList>
    </citation>
    <scope>NUCLEOTIDE SEQUENCE [LARGE SCALE GENOMIC DNA]</scope>
    <source>
        <strain evidence="2 3">JCM19232</strain>
    </source>
</reference>
<evidence type="ECO:0000313" key="3">
    <source>
        <dbReference type="Proteomes" id="UP000031670"/>
    </source>
</evidence>
<protein>
    <submittedName>
        <fullName evidence="2">Biphenyl-2,3-diol 1,2-dioxygenase</fullName>
    </submittedName>
</protein>
<comment type="caution">
    <text evidence="2">The sequence shown here is derived from an EMBL/GenBank/DDBJ whole genome shotgun (WGS) entry which is preliminary data.</text>
</comment>
<dbReference type="InterPro" id="IPR029068">
    <property type="entry name" value="Glyas_Bleomycin-R_OHBP_Dase"/>
</dbReference>
<reference evidence="2 3" key="2">
    <citation type="submission" date="2015-01" db="EMBL/GenBank/DDBJ databases">
        <authorList>
            <consortium name="NBRP consortium"/>
            <person name="Sawabe T."/>
            <person name="Meirelles P."/>
            <person name="Feng G."/>
            <person name="Sayaka M."/>
            <person name="Hattori M."/>
            <person name="Ohkuma M."/>
        </authorList>
    </citation>
    <scope>NUCLEOTIDE SEQUENCE [LARGE SCALE GENOMIC DNA]</scope>
    <source>
        <strain evidence="2 3">JCM19232</strain>
    </source>
</reference>
<dbReference type="AlphaFoldDB" id="A0A0B8P9I4"/>
<dbReference type="InterPro" id="IPR037523">
    <property type="entry name" value="VOC_core"/>
</dbReference>
<dbReference type="PROSITE" id="PS51819">
    <property type="entry name" value="VOC"/>
    <property type="match status" value="1"/>
</dbReference>
<organism evidence="2 3">
    <name type="scientific">Vibrio ishigakensis</name>
    <dbReference type="NCBI Taxonomy" id="1481914"/>
    <lineage>
        <taxon>Bacteria</taxon>
        <taxon>Pseudomonadati</taxon>
        <taxon>Pseudomonadota</taxon>
        <taxon>Gammaproteobacteria</taxon>
        <taxon>Vibrionales</taxon>
        <taxon>Vibrionaceae</taxon>
        <taxon>Vibrio</taxon>
    </lineage>
</organism>
<dbReference type="PANTHER" id="PTHR21366:SF14">
    <property type="entry name" value="GLYOXALASE DOMAIN-CONTAINING PROTEIN 5"/>
    <property type="match status" value="1"/>
</dbReference>
<evidence type="ECO:0000313" key="2">
    <source>
        <dbReference type="EMBL" id="GAM59853.1"/>
    </source>
</evidence>
<dbReference type="CDD" id="cd07253">
    <property type="entry name" value="GLOD5"/>
    <property type="match status" value="1"/>
</dbReference>
<accession>A0A0B8P9I4</accession>
<keyword evidence="2" id="KW-0560">Oxidoreductase</keyword>
<dbReference type="GO" id="GO:0051213">
    <property type="term" value="F:dioxygenase activity"/>
    <property type="evidence" value="ECO:0007669"/>
    <property type="project" value="UniProtKB-KW"/>
</dbReference>
<dbReference type="InterPro" id="IPR004360">
    <property type="entry name" value="Glyas_Fos-R_dOase_dom"/>
</dbReference>
<dbReference type="PANTHER" id="PTHR21366">
    <property type="entry name" value="GLYOXALASE FAMILY PROTEIN"/>
    <property type="match status" value="1"/>
</dbReference>
<keyword evidence="2" id="KW-0223">Dioxygenase</keyword>
<dbReference type="SUPFAM" id="SSF54593">
    <property type="entry name" value="Glyoxalase/Bleomycin resistance protein/Dihydroxybiphenyl dioxygenase"/>
    <property type="match status" value="1"/>
</dbReference>
<evidence type="ECO:0000259" key="1">
    <source>
        <dbReference type="PROSITE" id="PS51819"/>
    </source>
</evidence>
<sequence length="123" mass="13663">MISHIDHIVLTVSDIDASVEFYTRVLQMEAITMTNGRRALRFGNQKINLQTLGQEPRNKAGVGSGDVCLISSWSMDEVVKHLTVQNIEINEGPVMRSGAVGPIQSVYFLDPDRNLIEVSVYSE</sequence>
<dbReference type="InterPro" id="IPR050383">
    <property type="entry name" value="GlyoxalaseI/FosfomycinResist"/>
</dbReference>
<proteinExistence type="predicted"/>
<gene>
    <name evidence="2" type="ORF">JCM19232_186</name>
</gene>
<dbReference type="Proteomes" id="UP000031670">
    <property type="component" value="Unassembled WGS sequence"/>
</dbReference>